<proteinExistence type="predicted"/>
<dbReference type="Pfam" id="PF00583">
    <property type="entry name" value="Acetyltransf_1"/>
    <property type="match status" value="1"/>
</dbReference>
<dbReference type="EC" id="2.3.1.-" evidence="4"/>
<dbReference type="Gene3D" id="3.40.630.30">
    <property type="match status" value="1"/>
</dbReference>
<evidence type="ECO:0000313" key="4">
    <source>
        <dbReference type="EMBL" id="MFG6443135.1"/>
    </source>
</evidence>
<keyword evidence="1 4" id="KW-0808">Transferase</keyword>
<reference evidence="4 5" key="1">
    <citation type="submission" date="2024-08" db="EMBL/GenBank/DDBJ databases">
        <authorList>
            <person name="Lu H."/>
        </authorList>
    </citation>
    <scope>NUCLEOTIDE SEQUENCE [LARGE SCALE GENOMIC DNA]</scope>
    <source>
        <strain evidence="4 5">LKC17W</strain>
    </source>
</reference>
<gene>
    <name evidence="4" type="ORF">ACG0Z3_20795</name>
</gene>
<dbReference type="InterPro" id="IPR050832">
    <property type="entry name" value="Bact_Acetyltransf"/>
</dbReference>
<dbReference type="RefSeq" id="WP_394401290.1">
    <property type="nucleotide sequence ID" value="NZ_JBIGHW010000016.1"/>
</dbReference>
<evidence type="ECO:0000256" key="1">
    <source>
        <dbReference type="ARBA" id="ARBA00022679"/>
    </source>
</evidence>
<evidence type="ECO:0000256" key="2">
    <source>
        <dbReference type="ARBA" id="ARBA00023315"/>
    </source>
</evidence>
<feature type="domain" description="N-acetyltransferase" evidence="3">
    <location>
        <begin position="2"/>
        <end position="154"/>
    </location>
</feature>
<keyword evidence="2 4" id="KW-0012">Acyltransferase</keyword>
<organism evidence="4 5">
    <name type="scientific">Pelomonas margarita</name>
    <dbReference type="NCBI Taxonomy" id="3299031"/>
    <lineage>
        <taxon>Bacteria</taxon>
        <taxon>Pseudomonadati</taxon>
        <taxon>Pseudomonadota</taxon>
        <taxon>Betaproteobacteria</taxon>
        <taxon>Burkholderiales</taxon>
        <taxon>Sphaerotilaceae</taxon>
        <taxon>Roseateles</taxon>
    </lineage>
</organism>
<dbReference type="GO" id="GO:0016746">
    <property type="term" value="F:acyltransferase activity"/>
    <property type="evidence" value="ECO:0007669"/>
    <property type="project" value="UniProtKB-KW"/>
</dbReference>
<comment type="caution">
    <text evidence="4">The sequence shown here is derived from an EMBL/GenBank/DDBJ whole genome shotgun (WGS) entry which is preliminary data.</text>
</comment>
<evidence type="ECO:0000259" key="3">
    <source>
        <dbReference type="PROSITE" id="PS51186"/>
    </source>
</evidence>
<protein>
    <submittedName>
        <fullName evidence="4">GNAT family N-acetyltransferase</fullName>
        <ecNumber evidence="4">2.3.1.-</ecNumber>
    </submittedName>
</protein>
<dbReference type="PROSITE" id="PS51186">
    <property type="entry name" value="GNAT"/>
    <property type="match status" value="1"/>
</dbReference>
<evidence type="ECO:0000313" key="5">
    <source>
        <dbReference type="Proteomes" id="UP001606301"/>
    </source>
</evidence>
<dbReference type="Proteomes" id="UP001606301">
    <property type="component" value="Unassembled WGS sequence"/>
</dbReference>
<keyword evidence="5" id="KW-1185">Reference proteome</keyword>
<dbReference type="SUPFAM" id="SSF55729">
    <property type="entry name" value="Acyl-CoA N-acyltransferases (Nat)"/>
    <property type="match status" value="1"/>
</dbReference>
<dbReference type="CDD" id="cd04301">
    <property type="entry name" value="NAT_SF"/>
    <property type="match status" value="1"/>
</dbReference>
<name>A0ABW7FP85_9BURK</name>
<dbReference type="InterPro" id="IPR016181">
    <property type="entry name" value="Acyl_CoA_acyltransferase"/>
</dbReference>
<dbReference type="InterPro" id="IPR000182">
    <property type="entry name" value="GNAT_dom"/>
</dbReference>
<sequence>MVAIRDLGVDDVDALVALYQHLNAGDAPPTPAAIQAAFTHPGLRHFGVFEEGSLIASCNLMVIPNLTRGGRSYGVIENVVTHADHRGRGHGQVVVRHAVQQAAAADCYKVVLTTGKKDPAVWAFYERCGFDPSDKRAFVIRRPAGGLTTSSRLC</sequence>
<dbReference type="PANTHER" id="PTHR43877">
    <property type="entry name" value="AMINOALKYLPHOSPHONATE N-ACETYLTRANSFERASE-RELATED-RELATED"/>
    <property type="match status" value="1"/>
</dbReference>
<accession>A0ABW7FP85</accession>
<dbReference type="EMBL" id="JBIGHW010000016">
    <property type="protein sequence ID" value="MFG6443135.1"/>
    <property type="molecule type" value="Genomic_DNA"/>
</dbReference>